<keyword evidence="2" id="KW-0732">Signal</keyword>
<dbReference type="SUPFAM" id="SSF48726">
    <property type="entry name" value="Immunoglobulin"/>
    <property type="match status" value="2"/>
</dbReference>
<evidence type="ECO:0000256" key="3">
    <source>
        <dbReference type="ARBA" id="ARBA00023136"/>
    </source>
</evidence>
<evidence type="ECO:0000256" key="2">
    <source>
        <dbReference type="ARBA" id="ARBA00022729"/>
    </source>
</evidence>
<proteinExistence type="predicted"/>
<dbReference type="InterPro" id="IPR036179">
    <property type="entry name" value="Ig-like_dom_sf"/>
</dbReference>
<dbReference type="InterPro" id="IPR007110">
    <property type="entry name" value="Ig-like_dom"/>
</dbReference>
<evidence type="ECO:0000259" key="6">
    <source>
        <dbReference type="PROSITE" id="PS50835"/>
    </source>
</evidence>
<dbReference type="AlphaFoldDB" id="G3VU88"/>
<dbReference type="HOGENOM" id="CLU_069386_0_0_1"/>
<gene>
    <name evidence="7" type="primary">LOC100934615</name>
</gene>
<feature type="domain" description="Ig-like" evidence="6">
    <location>
        <begin position="140"/>
        <end position="215"/>
    </location>
</feature>
<dbReference type="GO" id="GO:0042110">
    <property type="term" value="P:T cell activation"/>
    <property type="evidence" value="ECO:0007669"/>
    <property type="project" value="TreeGrafter"/>
</dbReference>
<evidence type="ECO:0000256" key="4">
    <source>
        <dbReference type="ARBA" id="ARBA00023180"/>
    </source>
</evidence>
<keyword evidence="8" id="KW-1185">Reference proteome</keyword>
<name>G3VU88_SARHA</name>
<keyword evidence="4" id="KW-0325">Glycoprotein</keyword>
<keyword evidence="3 5" id="KW-0472">Membrane</keyword>
<dbReference type="InterPro" id="IPR013783">
    <property type="entry name" value="Ig-like_fold"/>
</dbReference>
<reference evidence="7" key="2">
    <citation type="submission" date="2025-08" db="UniProtKB">
        <authorList>
            <consortium name="Ensembl"/>
        </authorList>
    </citation>
    <scope>IDENTIFICATION</scope>
</reference>
<feature type="transmembrane region" description="Helical" evidence="5">
    <location>
        <begin position="229"/>
        <end position="248"/>
    </location>
</feature>
<keyword evidence="5" id="KW-0812">Transmembrane</keyword>
<protein>
    <recommendedName>
        <fullName evidence="6">Ig-like domain-containing protein</fullName>
    </recommendedName>
</protein>
<sequence>MVEAVSANAHDFLSSSDIWNTICISRNVTIFYSARNVVGVVGESVNLSFSKLYPGPYSEISWFYNETQKILLWEREEQTKIFETNLKPRICLAGDNITLHIQQLRKEDSSTYKLQTSLLSTRQVLSEHIRLDVYERLTKPQIALSPSSSDNGTCLFNATCSVEQVRENVTYNWIPLGQRINASIEGPILSVRWKPGDQDQYTCIARNPVSNSSYTIFASKLCADKTSRISLKLLVVILPSIFNLLFILN</sequence>
<dbReference type="STRING" id="9305.ENSSHAP00000006743"/>
<evidence type="ECO:0000313" key="8">
    <source>
        <dbReference type="Proteomes" id="UP000007648"/>
    </source>
</evidence>
<dbReference type="InterPro" id="IPR003599">
    <property type="entry name" value="Ig_sub"/>
</dbReference>
<dbReference type="InterPro" id="IPR015631">
    <property type="entry name" value="CD2/SLAM_rcpt"/>
</dbReference>
<dbReference type="InParanoid" id="G3VU88"/>
<dbReference type="eggNOG" id="ENOG502SRN2">
    <property type="taxonomic scope" value="Eukaryota"/>
</dbReference>
<accession>G3VU88</accession>
<organism evidence="7 8">
    <name type="scientific">Sarcophilus harrisii</name>
    <name type="common">Tasmanian devil</name>
    <name type="synonym">Sarcophilus laniarius</name>
    <dbReference type="NCBI Taxonomy" id="9305"/>
    <lineage>
        <taxon>Eukaryota</taxon>
        <taxon>Metazoa</taxon>
        <taxon>Chordata</taxon>
        <taxon>Craniata</taxon>
        <taxon>Vertebrata</taxon>
        <taxon>Euteleostomi</taxon>
        <taxon>Mammalia</taxon>
        <taxon>Metatheria</taxon>
        <taxon>Dasyuromorphia</taxon>
        <taxon>Dasyuridae</taxon>
        <taxon>Sarcophilus</taxon>
    </lineage>
</organism>
<dbReference type="Pfam" id="PF07686">
    <property type="entry name" value="V-set"/>
    <property type="match status" value="1"/>
</dbReference>
<comment type="subcellular location">
    <subcellularLocation>
        <location evidence="1">Membrane</location>
    </subcellularLocation>
</comment>
<dbReference type="InterPro" id="IPR013106">
    <property type="entry name" value="Ig_V-set"/>
</dbReference>
<dbReference type="SMART" id="SM00409">
    <property type="entry name" value="IG"/>
    <property type="match status" value="1"/>
</dbReference>
<dbReference type="Ensembl" id="ENSSHAT00000006802.2">
    <property type="protein sequence ID" value="ENSSHAP00000006743.2"/>
    <property type="gene ID" value="ENSSHAG00000005862.2"/>
</dbReference>
<evidence type="ECO:0000256" key="1">
    <source>
        <dbReference type="ARBA" id="ARBA00004370"/>
    </source>
</evidence>
<evidence type="ECO:0000313" key="7">
    <source>
        <dbReference type="Ensembl" id="ENSSHAP00000006743.2"/>
    </source>
</evidence>
<dbReference type="PROSITE" id="PS50835">
    <property type="entry name" value="IG_LIKE"/>
    <property type="match status" value="1"/>
</dbReference>
<reference evidence="7" key="3">
    <citation type="submission" date="2025-09" db="UniProtKB">
        <authorList>
            <consortium name="Ensembl"/>
        </authorList>
    </citation>
    <scope>IDENTIFICATION</scope>
</reference>
<dbReference type="Proteomes" id="UP000007648">
    <property type="component" value="Unassembled WGS sequence"/>
</dbReference>
<dbReference type="GO" id="GO:0009897">
    <property type="term" value="C:external side of plasma membrane"/>
    <property type="evidence" value="ECO:0007669"/>
    <property type="project" value="TreeGrafter"/>
</dbReference>
<keyword evidence="5" id="KW-1133">Transmembrane helix</keyword>
<dbReference type="PANTHER" id="PTHR12080">
    <property type="entry name" value="SIGNALING LYMPHOCYTIC ACTIVATION MOLECULE"/>
    <property type="match status" value="1"/>
</dbReference>
<reference evidence="7 8" key="1">
    <citation type="journal article" date="2011" name="Proc. Natl. Acad. Sci. U.S.A.">
        <title>Genetic diversity and population structure of the endangered marsupial Sarcophilus harrisii (Tasmanian devil).</title>
        <authorList>
            <person name="Miller W."/>
            <person name="Hayes V.M."/>
            <person name="Ratan A."/>
            <person name="Petersen D.C."/>
            <person name="Wittekindt N.E."/>
            <person name="Miller J."/>
            <person name="Walenz B."/>
            <person name="Knight J."/>
            <person name="Qi J."/>
            <person name="Zhao F."/>
            <person name="Wang Q."/>
            <person name="Bedoya-Reina O.C."/>
            <person name="Katiyar N."/>
            <person name="Tomsho L.P."/>
            <person name="Kasson L.M."/>
            <person name="Hardie R.A."/>
            <person name="Woodbridge P."/>
            <person name="Tindall E.A."/>
            <person name="Bertelsen M.F."/>
            <person name="Dixon D."/>
            <person name="Pyecroft S."/>
            <person name="Helgen K.M."/>
            <person name="Lesk A.M."/>
            <person name="Pringle T.H."/>
            <person name="Patterson N."/>
            <person name="Zhang Y."/>
            <person name="Kreiss A."/>
            <person name="Woods G.M."/>
            <person name="Jones M.E."/>
            <person name="Schuster S.C."/>
        </authorList>
    </citation>
    <scope>NUCLEOTIDE SEQUENCE [LARGE SCALE GENOMIC DNA]</scope>
</reference>
<dbReference type="GeneTree" id="ENSGT01030000234540"/>
<evidence type="ECO:0000256" key="5">
    <source>
        <dbReference type="SAM" id="Phobius"/>
    </source>
</evidence>
<dbReference type="Gene3D" id="2.60.40.10">
    <property type="entry name" value="Immunoglobulins"/>
    <property type="match status" value="2"/>
</dbReference>
<dbReference type="PANTHER" id="PTHR12080:SF18">
    <property type="entry name" value="SLAM FAMILY MEMBER 9"/>
    <property type="match status" value="1"/>
</dbReference>